<feature type="domain" description="Penicillin-binding protein transpeptidase" evidence="11">
    <location>
        <begin position="419"/>
        <end position="675"/>
    </location>
</feature>
<reference evidence="14" key="1">
    <citation type="journal article" date="2019" name="Int. J. Syst. Evol. Microbiol.">
        <title>The Global Catalogue of Microorganisms (GCM) 10K type strain sequencing project: providing services to taxonomists for standard genome sequencing and annotation.</title>
        <authorList>
            <consortium name="The Broad Institute Genomics Platform"/>
            <consortium name="The Broad Institute Genome Sequencing Center for Infectious Disease"/>
            <person name="Wu L."/>
            <person name="Ma J."/>
        </authorList>
    </citation>
    <scope>NUCLEOTIDE SEQUENCE [LARGE SCALE GENOMIC DNA]</scope>
    <source>
        <strain evidence="14">JCM 3146</strain>
    </source>
</reference>
<proteinExistence type="predicted"/>
<feature type="compositionally biased region" description="Low complexity" evidence="9">
    <location>
        <begin position="742"/>
        <end position="759"/>
    </location>
</feature>
<protein>
    <submittedName>
        <fullName evidence="13">Transglycosylase domain-containing protein</fullName>
    </submittedName>
</protein>
<sequence length="853" mass="91985">MSYSSDYGPEYGRSGSAGPAPTRPQPQVDGSHLPALPSRPHPGGPGGPGRPGGPGGPGGSGGSGGGGGPGRRRPGDGDGTRRGSGKKKAKRAGWRRLLSWKLWLAVFGIGTLASICGVGVAYAMVKVPAAPNADVMKQGTTVYYRDGSRMVQIGSSRVIKPLNEISPNMQWAAIAIEDHNFYNEAAISPKSIGRAVYNNLTGGSTEGGSTITQQYVKNAYLTQQRTFSRKFKEIFIAIKVGQQEDKKTILQHYLNTIYFGYGANGVEAAAQTYFGPKVHAGNLTVPQAAVLAANIKQPQYYDPRSTGQRHVDAVNRYNLVLDQMRKMGKLSEADYARFKDHPPKTMKQKDSELYRGQQGYMIQRVKNALHGMGFKDEDIDNGGLQVYTTWDKNLLQQAKETVEADLRAHRMPKDTNVGLVTINPLNGEILAAYGGRDYLKRAVDDVFYSTAQVGSSIKPFVLAAAEKEGIGLKSTMDATAPAYINTDGDRVSPSDPSGHKFTNDEGNPRQPVVNMVTSLAQSYNTIFVPLGYKAGTSNVVKLEKDAGLPEEALKRGNPGEGGFFLGQSDMRPLDLITGYATIANDGEYVTPHSIRKVIDKDHKVHEPKSVTARHAFNAQIAHDVQYAMQQVVRSGTARRAQLGNHEVAGKTGTTSENKAVWFSGFTPKVTGAKDLQYVTTVGIWRFHAAKKHQKAEYLPLQNIGDYTHINGGDLPAQMWHDYMTKALEGKTTEQFPPPAYYAPPKAFATPSSTPTTSSPTPTPPCQEGQIPARDHCKAPKTPNPGHSGICDRRPDLPQCQNNGSHSPDPTHTCRAPWDVNCTPSSTGPAKPPGNGNGGAGTNAQDQAARPLKE</sequence>
<dbReference type="SUPFAM" id="SSF56601">
    <property type="entry name" value="beta-lactamase/transpeptidase-like"/>
    <property type="match status" value="1"/>
</dbReference>
<feature type="compositionally biased region" description="Basic and acidic residues" evidence="9">
    <location>
        <begin position="487"/>
        <end position="507"/>
    </location>
</feature>
<feature type="transmembrane region" description="Helical" evidence="10">
    <location>
        <begin position="100"/>
        <end position="125"/>
    </location>
</feature>
<keyword evidence="1" id="KW-0121">Carboxypeptidase</keyword>
<evidence type="ECO:0000259" key="12">
    <source>
        <dbReference type="Pfam" id="PF00912"/>
    </source>
</evidence>
<evidence type="ECO:0000313" key="13">
    <source>
        <dbReference type="EMBL" id="GAA0347355.1"/>
    </source>
</evidence>
<evidence type="ECO:0000256" key="8">
    <source>
        <dbReference type="ARBA" id="ARBA00049902"/>
    </source>
</evidence>
<feature type="domain" description="Glycosyl transferase family 51" evidence="12">
    <location>
        <begin position="155"/>
        <end position="324"/>
    </location>
</feature>
<evidence type="ECO:0000256" key="1">
    <source>
        <dbReference type="ARBA" id="ARBA00022645"/>
    </source>
</evidence>
<comment type="caution">
    <text evidence="13">The sequence shown here is derived from an EMBL/GenBank/DDBJ whole genome shotgun (WGS) entry which is preliminary data.</text>
</comment>
<keyword evidence="14" id="KW-1185">Reference proteome</keyword>
<evidence type="ECO:0000313" key="14">
    <source>
        <dbReference type="Proteomes" id="UP001501822"/>
    </source>
</evidence>
<dbReference type="Pfam" id="PF00912">
    <property type="entry name" value="Transgly"/>
    <property type="match status" value="1"/>
</dbReference>
<dbReference type="Gene3D" id="3.40.710.10">
    <property type="entry name" value="DD-peptidase/beta-lactamase superfamily"/>
    <property type="match status" value="1"/>
</dbReference>
<evidence type="ECO:0000256" key="6">
    <source>
        <dbReference type="ARBA" id="ARBA00023268"/>
    </source>
</evidence>
<dbReference type="EMBL" id="BAAABM010000037">
    <property type="protein sequence ID" value="GAA0347355.1"/>
    <property type="molecule type" value="Genomic_DNA"/>
</dbReference>
<dbReference type="InterPro" id="IPR050396">
    <property type="entry name" value="Glycosyltr_51/Transpeptidase"/>
</dbReference>
<dbReference type="InterPro" id="IPR001460">
    <property type="entry name" value="PCN-bd_Tpept"/>
</dbReference>
<dbReference type="InterPro" id="IPR023346">
    <property type="entry name" value="Lysozyme-like_dom_sf"/>
</dbReference>
<dbReference type="SUPFAM" id="SSF53955">
    <property type="entry name" value="Lysozyme-like"/>
    <property type="match status" value="1"/>
</dbReference>
<dbReference type="InterPro" id="IPR012338">
    <property type="entry name" value="Beta-lactam/transpept-like"/>
</dbReference>
<evidence type="ECO:0000256" key="10">
    <source>
        <dbReference type="SAM" id="Phobius"/>
    </source>
</evidence>
<dbReference type="InterPro" id="IPR001264">
    <property type="entry name" value="Glyco_trans_51"/>
</dbReference>
<dbReference type="PANTHER" id="PTHR32282:SF34">
    <property type="entry name" value="PENICILLIN-BINDING PROTEIN 1A"/>
    <property type="match status" value="1"/>
</dbReference>
<evidence type="ECO:0000256" key="9">
    <source>
        <dbReference type="SAM" id="MobiDB-lite"/>
    </source>
</evidence>
<evidence type="ECO:0000259" key="11">
    <source>
        <dbReference type="Pfam" id="PF00905"/>
    </source>
</evidence>
<feature type="compositionally biased region" description="Gly residues" evidence="9">
    <location>
        <begin position="46"/>
        <end position="69"/>
    </location>
</feature>
<feature type="compositionally biased region" description="Polar residues" evidence="9">
    <location>
        <begin position="798"/>
        <end position="809"/>
    </location>
</feature>
<keyword evidence="4" id="KW-0808">Transferase</keyword>
<dbReference type="InterPro" id="IPR036950">
    <property type="entry name" value="PBP_transglycosylase"/>
</dbReference>
<evidence type="ECO:0000256" key="7">
    <source>
        <dbReference type="ARBA" id="ARBA00034000"/>
    </source>
</evidence>
<gene>
    <name evidence="13" type="ORF">GCM10010151_41290</name>
</gene>
<keyword evidence="10" id="KW-0812">Transmembrane</keyword>
<keyword evidence="10" id="KW-1133">Transmembrane helix</keyword>
<name>A0ABP3GJH4_9ACTN</name>
<accession>A0ABP3GJH4</accession>
<dbReference type="Gene3D" id="1.10.3810.10">
    <property type="entry name" value="Biosynthetic peptidoglycan transglycosylase-like"/>
    <property type="match status" value="1"/>
</dbReference>
<feature type="region of interest" description="Disordered" evidence="9">
    <location>
        <begin position="485"/>
        <end position="510"/>
    </location>
</feature>
<dbReference type="RefSeq" id="WP_252801175.1">
    <property type="nucleotide sequence ID" value="NZ_BAAABM010000037.1"/>
</dbReference>
<feature type="region of interest" description="Disordered" evidence="9">
    <location>
        <begin position="734"/>
        <end position="853"/>
    </location>
</feature>
<evidence type="ECO:0000256" key="2">
    <source>
        <dbReference type="ARBA" id="ARBA00022670"/>
    </source>
</evidence>
<feature type="region of interest" description="Disordered" evidence="9">
    <location>
        <begin position="1"/>
        <end position="90"/>
    </location>
</feature>
<evidence type="ECO:0000256" key="5">
    <source>
        <dbReference type="ARBA" id="ARBA00022801"/>
    </source>
</evidence>
<evidence type="ECO:0000256" key="4">
    <source>
        <dbReference type="ARBA" id="ARBA00022679"/>
    </source>
</evidence>
<evidence type="ECO:0000256" key="3">
    <source>
        <dbReference type="ARBA" id="ARBA00022676"/>
    </source>
</evidence>
<keyword evidence="2" id="KW-0645">Protease</keyword>
<comment type="catalytic activity">
    <reaction evidence="8">
        <text>[GlcNAc-(1-&gt;4)-Mur2Ac(oyl-L-Ala-gamma-D-Glu-L-Lys-D-Ala-D-Ala)](n)-di-trans,octa-cis-undecaprenyl diphosphate + beta-D-GlcNAc-(1-&gt;4)-Mur2Ac(oyl-L-Ala-gamma-D-Glu-L-Lys-D-Ala-D-Ala)-di-trans,octa-cis-undecaprenyl diphosphate = [GlcNAc-(1-&gt;4)-Mur2Ac(oyl-L-Ala-gamma-D-Glu-L-Lys-D-Ala-D-Ala)](n+1)-di-trans,octa-cis-undecaprenyl diphosphate + di-trans,octa-cis-undecaprenyl diphosphate + H(+)</text>
        <dbReference type="Rhea" id="RHEA:23708"/>
        <dbReference type="Rhea" id="RHEA-COMP:9602"/>
        <dbReference type="Rhea" id="RHEA-COMP:9603"/>
        <dbReference type="ChEBI" id="CHEBI:15378"/>
        <dbReference type="ChEBI" id="CHEBI:58405"/>
        <dbReference type="ChEBI" id="CHEBI:60033"/>
        <dbReference type="ChEBI" id="CHEBI:78435"/>
        <dbReference type="EC" id="2.4.99.28"/>
    </reaction>
</comment>
<keyword evidence="5" id="KW-0378">Hydrolase</keyword>
<keyword evidence="10" id="KW-0472">Membrane</keyword>
<comment type="catalytic activity">
    <reaction evidence="7">
        <text>Preferential cleavage: (Ac)2-L-Lys-D-Ala-|-D-Ala. Also transpeptidation of peptidyl-alanyl moieties that are N-acyl substituents of D-alanine.</text>
        <dbReference type="EC" id="3.4.16.4"/>
    </reaction>
</comment>
<dbReference type="Proteomes" id="UP001501822">
    <property type="component" value="Unassembled WGS sequence"/>
</dbReference>
<organism evidence="13 14">
    <name type="scientific">Actinoallomurus spadix</name>
    <dbReference type="NCBI Taxonomy" id="79912"/>
    <lineage>
        <taxon>Bacteria</taxon>
        <taxon>Bacillati</taxon>
        <taxon>Actinomycetota</taxon>
        <taxon>Actinomycetes</taxon>
        <taxon>Streptosporangiales</taxon>
        <taxon>Thermomonosporaceae</taxon>
        <taxon>Actinoallomurus</taxon>
    </lineage>
</organism>
<keyword evidence="3" id="KW-0328">Glycosyltransferase</keyword>
<keyword evidence="6" id="KW-0511">Multifunctional enzyme</keyword>
<dbReference type="PANTHER" id="PTHR32282">
    <property type="entry name" value="BINDING PROTEIN TRANSPEPTIDASE, PUTATIVE-RELATED"/>
    <property type="match status" value="1"/>
</dbReference>
<dbReference type="Pfam" id="PF00905">
    <property type="entry name" value="Transpeptidase"/>
    <property type="match status" value="1"/>
</dbReference>